<dbReference type="GO" id="GO:0005829">
    <property type="term" value="C:cytosol"/>
    <property type="evidence" value="ECO:0007669"/>
    <property type="project" value="TreeGrafter"/>
</dbReference>
<evidence type="ECO:0000313" key="7">
    <source>
        <dbReference type="Proteomes" id="UP000553209"/>
    </source>
</evidence>
<comment type="caution">
    <text evidence="6">The sequence shown here is derived from an EMBL/GenBank/DDBJ whole genome shotgun (WGS) entry which is preliminary data.</text>
</comment>
<proteinExistence type="inferred from homology"/>
<dbReference type="PANTHER" id="PTHR30419:SF8">
    <property type="entry name" value="NITROGEN ASSIMILATION TRANSCRIPTIONAL ACTIVATOR-RELATED"/>
    <property type="match status" value="1"/>
</dbReference>
<evidence type="ECO:0000256" key="2">
    <source>
        <dbReference type="ARBA" id="ARBA00023015"/>
    </source>
</evidence>
<dbReference type="InterPro" id="IPR005119">
    <property type="entry name" value="LysR_subst-bd"/>
</dbReference>
<dbReference type="InterPro" id="IPR036390">
    <property type="entry name" value="WH_DNA-bd_sf"/>
</dbReference>
<reference evidence="6 7" key="1">
    <citation type="submission" date="2020-04" db="EMBL/GenBank/DDBJ databases">
        <title>MicrobeNet Type strains.</title>
        <authorList>
            <person name="Nicholson A.C."/>
        </authorList>
    </citation>
    <scope>NUCLEOTIDE SEQUENCE [LARGE SCALE GENOMIC DNA]</scope>
    <source>
        <strain evidence="6 7">ATCC 23612</strain>
    </source>
</reference>
<name>A0A7X6M8U4_9ACTN</name>
<dbReference type="GO" id="GO:0003700">
    <property type="term" value="F:DNA-binding transcription factor activity"/>
    <property type="evidence" value="ECO:0007669"/>
    <property type="project" value="InterPro"/>
</dbReference>
<evidence type="ECO:0000256" key="3">
    <source>
        <dbReference type="ARBA" id="ARBA00023125"/>
    </source>
</evidence>
<organism evidence="6 7">
    <name type="scientific">Nocardiopsis alborubida</name>
    <dbReference type="NCBI Taxonomy" id="146802"/>
    <lineage>
        <taxon>Bacteria</taxon>
        <taxon>Bacillati</taxon>
        <taxon>Actinomycetota</taxon>
        <taxon>Actinomycetes</taxon>
        <taxon>Streptosporangiales</taxon>
        <taxon>Nocardiopsidaceae</taxon>
        <taxon>Nocardiopsis</taxon>
    </lineage>
</organism>
<accession>A0A7X6M8U4</accession>
<dbReference type="Gene3D" id="3.40.190.290">
    <property type="match status" value="1"/>
</dbReference>
<dbReference type="SUPFAM" id="SSF46785">
    <property type="entry name" value="Winged helix' DNA-binding domain"/>
    <property type="match status" value="1"/>
</dbReference>
<dbReference type="PRINTS" id="PR00039">
    <property type="entry name" value="HTHLYSR"/>
</dbReference>
<dbReference type="SUPFAM" id="SSF53850">
    <property type="entry name" value="Periplasmic binding protein-like II"/>
    <property type="match status" value="1"/>
</dbReference>
<evidence type="ECO:0000259" key="5">
    <source>
        <dbReference type="PROSITE" id="PS50931"/>
    </source>
</evidence>
<feature type="domain" description="HTH lysR-type" evidence="5">
    <location>
        <begin position="1"/>
        <end position="60"/>
    </location>
</feature>
<dbReference type="PANTHER" id="PTHR30419">
    <property type="entry name" value="HTH-TYPE TRANSCRIPTIONAL REGULATOR YBHD"/>
    <property type="match status" value="1"/>
</dbReference>
<comment type="similarity">
    <text evidence="1">Belongs to the LysR transcriptional regulatory family.</text>
</comment>
<protein>
    <submittedName>
        <fullName evidence="6">LysR family transcriptional regulator</fullName>
    </submittedName>
</protein>
<dbReference type="InterPro" id="IPR050950">
    <property type="entry name" value="HTH-type_LysR_regulators"/>
</dbReference>
<keyword evidence="2" id="KW-0805">Transcription regulation</keyword>
<keyword evidence="7" id="KW-1185">Reference proteome</keyword>
<gene>
    <name evidence="6" type="ORF">HGB44_04005</name>
</gene>
<dbReference type="PROSITE" id="PS50931">
    <property type="entry name" value="HTH_LYSR"/>
    <property type="match status" value="1"/>
</dbReference>
<dbReference type="FunFam" id="1.10.10.10:FF:000001">
    <property type="entry name" value="LysR family transcriptional regulator"/>
    <property type="match status" value="1"/>
</dbReference>
<evidence type="ECO:0000313" key="6">
    <source>
        <dbReference type="EMBL" id="NKY96843.1"/>
    </source>
</evidence>
<dbReference type="Proteomes" id="UP000553209">
    <property type="component" value="Unassembled WGS sequence"/>
</dbReference>
<sequence length="308" mass="32932">MDLSLRQLSAYAAVARYGSFTRASRELRVAQPSLSRTVLGLERTLGVRLLERTTRRVECTPEGAELLAVAERLLEAHRSEMNGLERFLRGERGTVAVATLPSVAAALLPSVISRLRSRTPEADVHILDGMSGAAVERLQAGECDLALVAEGRVPGELVSRPLLRDRYFAVVPVGHPFAERSALTWADLAGETFLATGGDSSVRAGADAAFERAGAVPERIVRAGNVSTIGGLIYAGIGVTALPALVGVLMSFADHVRVPLTDPVVDRGLSVLTRRGRRPGPVAAGFLALLEEMRAEDHPLPRDVAWTH</sequence>
<dbReference type="GO" id="GO:0003677">
    <property type="term" value="F:DNA binding"/>
    <property type="evidence" value="ECO:0007669"/>
    <property type="project" value="UniProtKB-KW"/>
</dbReference>
<evidence type="ECO:0000256" key="1">
    <source>
        <dbReference type="ARBA" id="ARBA00009437"/>
    </source>
</evidence>
<dbReference type="AlphaFoldDB" id="A0A7X6M8U4"/>
<dbReference type="RefSeq" id="WP_061080537.1">
    <property type="nucleotide sequence ID" value="NZ_JAAXPG010000003.1"/>
</dbReference>
<dbReference type="Pfam" id="PF00126">
    <property type="entry name" value="HTH_1"/>
    <property type="match status" value="1"/>
</dbReference>
<dbReference type="Gene3D" id="1.10.10.10">
    <property type="entry name" value="Winged helix-like DNA-binding domain superfamily/Winged helix DNA-binding domain"/>
    <property type="match status" value="1"/>
</dbReference>
<dbReference type="CDD" id="cd08440">
    <property type="entry name" value="PBP2_LTTR_like_4"/>
    <property type="match status" value="1"/>
</dbReference>
<evidence type="ECO:0000256" key="4">
    <source>
        <dbReference type="ARBA" id="ARBA00023163"/>
    </source>
</evidence>
<dbReference type="Pfam" id="PF03466">
    <property type="entry name" value="LysR_substrate"/>
    <property type="match status" value="1"/>
</dbReference>
<keyword evidence="4" id="KW-0804">Transcription</keyword>
<keyword evidence="3" id="KW-0238">DNA-binding</keyword>
<dbReference type="InterPro" id="IPR000847">
    <property type="entry name" value="LysR_HTH_N"/>
</dbReference>
<dbReference type="EMBL" id="JAAXPG010000003">
    <property type="protein sequence ID" value="NKY96843.1"/>
    <property type="molecule type" value="Genomic_DNA"/>
</dbReference>
<dbReference type="InterPro" id="IPR036388">
    <property type="entry name" value="WH-like_DNA-bd_sf"/>
</dbReference>